<accession>A0ABY7T5J0</accession>
<protein>
    <recommendedName>
        <fullName evidence="3">Pyrroloquinoline-quinone binding quinoprotein</fullName>
    </recommendedName>
</protein>
<dbReference type="RefSeq" id="WP_273629924.1">
    <property type="nucleotide sequence ID" value="NZ_CP117167.1"/>
</dbReference>
<sequence>MPTNKDSIYKLGFASVKWNVFLQNNEVHVINHDLITDSGLIPFKIKLPKDEIKNAHGERSVLKVDDGYLVGFFAGEWGGCLYWFSNDGKQQYKISDDEIVQFVKRNNKNYAIQGVAHMGMSEGSIIDIERINGKWQASQYLKLPTAAAAIAVDAQDNFVIVTSKSLLKIDTAKSIIPLVEKGIWNALYPTSIVIKNNLAYVGMSKGIFKYDLNTGKQEWLLKD</sequence>
<reference evidence="1 2" key="1">
    <citation type="submission" date="2023-02" db="EMBL/GenBank/DDBJ databases">
        <title>Genome sequence of Mucilaginibacter jinjuensis strain KACC 16571.</title>
        <authorList>
            <person name="Kim S."/>
            <person name="Heo J."/>
            <person name="Kwon S.-W."/>
        </authorList>
    </citation>
    <scope>NUCLEOTIDE SEQUENCE [LARGE SCALE GENOMIC DNA]</scope>
    <source>
        <strain evidence="1 2">KACC 16571</strain>
    </source>
</reference>
<organism evidence="1 2">
    <name type="scientific">Mucilaginibacter jinjuensis</name>
    <dbReference type="NCBI Taxonomy" id="1176721"/>
    <lineage>
        <taxon>Bacteria</taxon>
        <taxon>Pseudomonadati</taxon>
        <taxon>Bacteroidota</taxon>
        <taxon>Sphingobacteriia</taxon>
        <taxon>Sphingobacteriales</taxon>
        <taxon>Sphingobacteriaceae</taxon>
        <taxon>Mucilaginibacter</taxon>
    </lineage>
</organism>
<gene>
    <name evidence="1" type="ORF">PQO05_23680</name>
</gene>
<proteinExistence type="predicted"/>
<dbReference type="EMBL" id="CP117167">
    <property type="protein sequence ID" value="WCT11735.1"/>
    <property type="molecule type" value="Genomic_DNA"/>
</dbReference>
<evidence type="ECO:0008006" key="3">
    <source>
        <dbReference type="Google" id="ProtNLM"/>
    </source>
</evidence>
<evidence type="ECO:0000313" key="2">
    <source>
        <dbReference type="Proteomes" id="UP001216139"/>
    </source>
</evidence>
<name>A0ABY7T5J0_9SPHI</name>
<dbReference type="Proteomes" id="UP001216139">
    <property type="component" value="Chromosome"/>
</dbReference>
<keyword evidence="2" id="KW-1185">Reference proteome</keyword>
<evidence type="ECO:0000313" key="1">
    <source>
        <dbReference type="EMBL" id="WCT11735.1"/>
    </source>
</evidence>
<dbReference type="SUPFAM" id="SSF63825">
    <property type="entry name" value="YWTD domain"/>
    <property type="match status" value="1"/>
</dbReference>